<name>A0ABQ8KEW0_9APHY</name>
<keyword evidence="2" id="KW-1133">Transmembrane helix</keyword>
<evidence type="ECO:0000313" key="4">
    <source>
        <dbReference type="Proteomes" id="UP000814176"/>
    </source>
</evidence>
<dbReference type="GeneID" id="72004604"/>
<keyword evidence="4" id="KW-1185">Reference proteome</keyword>
<evidence type="ECO:0000313" key="3">
    <source>
        <dbReference type="EMBL" id="KAH9836247.1"/>
    </source>
</evidence>
<feature type="region of interest" description="Disordered" evidence="1">
    <location>
        <begin position="41"/>
        <end position="73"/>
    </location>
</feature>
<comment type="caution">
    <text evidence="3">The sequence shown here is derived from an EMBL/GenBank/DDBJ whole genome shotgun (WGS) entry which is preliminary data.</text>
</comment>
<dbReference type="EMBL" id="JADCUA010000011">
    <property type="protein sequence ID" value="KAH9836247.1"/>
    <property type="molecule type" value="Genomic_DNA"/>
</dbReference>
<gene>
    <name evidence="3" type="ORF">C8Q71DRAFT_761428</name>
</gene>
<protein>
    <submittedName>
        <fullName evidence="3">Uncharacterized protein</fullName>
    </submittedName>
</protein>
<feature type="region of interest" description="Disordered" evidence="1">
    <location>
        <begin position="175"/>
        <end position="243"/>
    </location>
</feature>
<proteinExistence type="predicted"/>
<evidence type="ECO:0000256" key="1">
    <source>
        <dbReference type="SAM" id="MobiDB-lite"/>
    </source>
</evidence>
<evidence type="ECO:0000256" key="2">
    <source>
        <dbReference type="SAM" id="Phobius"/>
    </source>
</evidence>
<feature type="transmembrane region" description="Helical" evidence="2">
    <location>
        <begin position="82"/>
        <end position="104"/>
    </location>
</feature>
<accession>A0ABQ8KEW0</accession>
<feature type="compositionally biased region" description="Polar residues" evidence="1">
    <location>
        <begin position="175"/>
        <end position="185"/>
    </location>
</feature>
<feature type="compositionally biased region" description="Low complexity" evidence="1">
    <location>
        <begin position="50"/>
        <end position="71"/>
    </location>
</feature>
<feature type="compositionally biased region" description="Low complexity" evidence="1">
    <location>
        <begin position="186"/>
        <end position="201"/>
    </location>
</feature>
<keyword evidence="2" id="KW-0472">Membrane</keyword>
<dbReference type="Proteomes" id="UP000814176">
    <property type="component" value="Unassembled WGS sequence"/>
</dbReference>
<dbReference type="RefSeq" id="XP_047778532.1">
    <property type="nucleotide sequence ID" value="XM_047923872.1"/>
</dbReference>
<feature type="compositionally biased region" description="Basic and acidic residues" evidence="1">
    <location>
        <begin position="223"/>
        <end position="233"/>
    </location>
</feature>
<sequence>MIATARLPENSQSAQHILPHETSFAASAHFVIPRGMSEIASGGDGGSDGFSGARSGSSSSSSSPPSQSTGGEHASHTVINQVVIPVCVAIVLALFIGLLVRWIIKLRRSSRARAARTVLPTVAEKPELFDVQLESPPPVYTANARWTHIRPLSAKYIPQDLYDIEQAVAANMSSYPGTPASSRPVSMQTSSSHSSSASKGSKPGEDGRLRVAVAIAMPSPRLPADDKKGKEASQEPPPLYLGVADLPWQATKLEA</sequence>
<reference evidence="3 4" key="1">
    <citation type="journal article" date="2021" name="Environ. Microbiol.">
        <title>Gene family expansions and transcriptome signatures uncover fungal adaptations to wood decay.</title>
        <authorList>
            <person name="Hage H."/>
            <person name="Miyauchi S."/>
            <person name="Viragh M."/>
            <person name="Drula E."/>
            <person name="Min B."/>
            <person name="Chaduli D."/>
            <person name="Navarro D."/>
            <person name="Favel A."/>
            <person name="Norest M."/>
            <person name="Lesage-Meessen L."/>
            <person name="Balint B."/>
            <person name="Merenyi Z."/>
            <person name="de Eugenio L."/>
            <person name="Morin E."/>
            <person name="Martinez A.T."/>
            <person name="Baldrian P."/>
            <person name="Stursova M."/>
            <person name="Martinez M.J."/>
            <person name="Novotny C."/>
            <person name="Magnuson J.K."/>
            <person name="Spatafora J.W."/>
            <person name="Maurice S."/>
            <person name="Pangilinan J."/>
            <person name="Andreopoulos W."/>
            <person name="LaButti K."/>
            <person name="Hundley H."/>
            <person name="Na H."/>
            <person name="Kuo A."/>
            <person name="Barry K."/>
            <person name="Lipzen A."/>
            <person name="Henrissat B."/>
            <person name="Riley R."/>
            <person name="Ahrendt S."/>
            <person name="Nagy L.G."/>
            <person name="Grigoriev I.V."/>
            <person name="Martin F."/>
            <person name="Rosso M.N."/>
        </authorList>
    </citation>
    <scope>NUCLEOTIDE SEQUENCE [LARGE SCALE GENOMIC DNA]</scope>
    <source>
        <strain evidence="3 4">CIRM-BRFM 1785</strain>
    </source>
</reference>
<keyword evidence="2" id="KW-0812">Transmembrane</keyword>
<organism evidence="3 4">
    <name type="scientific">Rhodofomes roseus</name>
    <dbReference type="NCBI Taxonomy" id="34475"/>
    <lineage>
        <taxon>Eukaryota</taxon>
        <taxon>Fungi</taxon>
        <taxon>Dikarya</taxon>
        <taxon>Basidiomycota</taxon>
        <taxon>Agaricomycotina</taxon>
        <taxon>Agaricomycetes</taxon>
        <taxon>Polyporales</taxon>
        <taxon>Rhodofomes</taxon>
    </lineage>
</organism>